<dbReference type="InterPro" id="IPR011545">
    <property type="entry name" value="DEAD/DEAH_box_helicase_dom"/>
</dbReference>
<evidence type="ECO:0000313" key="12">
    <source>
        <dbReference type="EMBL" id="KIM46500.1"/>
    </source>
</evidence>
<dbReference type="InterPro" id="IPR036389">
    <property type="entry name" value="RNase_III_sf"/>
</dbReference>
<feature type="domain" description="RNase III" evidence="8">
    <location>
        <begin position="1212"/>
        <end position="1396"/>
    </location>
</feature>
<evidence type="ECO:0000256" key="3">
    <source>
        <dbReference type="ARBA" id="ARBA00022801"/>
    </source>
</evidence>
<evidence type="ECO:0000256" key="2">
    <source>
        <dbReference type="ARBA" id="ARBA00022741"/>
    </source>
</evidence>
<dbReference type="PROSITE" id="PS51327">
    <property type="entry name" value="DICER_DSRBF"/>
    <property type="match status" value="1"/>
</dbReference>
<dbReference type="InterPro" id="IPR001650">
    <property type="entry name" value="Helicase_C-like"/>
</dbReference>
<keyword evidence="6" id="KW-0694">RNA-binding</keyword>
<dbReference type="Gene3D" id="1.10.1520.10">
    <property type="entry name" value="Ribonuclease III domain"/>
    <property type="match status" value="2"/>
</dbReference>
<feature type="domain" description="Helicase C-terminal" evidence="10">
    <location>
        <begin position="384"/>
        <end position="568"/>
    </location>
</feature>
<keyword evidence="3" id="KW-0378">Hydrolase</keyword>
<dbReference type="SMART" id="SM00490">
    <property type="entry name" value="HELICc"/>
    <property type="match status" value="1"/>
</dbReference>
<proteinExistence type="inferred from homology"/>
<dbReference type="PANTHER" id="PTHR14950">
    <property type="entry name" value="DICER-RELATED"/>
    <property type="match status" value="1"/>
</dbReference>
<dbReference type="CDD" id="cd00593">
    <property type="entry name" value="RIBOc"/>
    <property type="match status" value="2"/>
</dbReference>
<evidence type="ECO:0000256" key="5">
    <source>
        <dbReference type="ARBA" id="ARBA00022840"/>
    </source>
</evidence>
<dbReference type="PROSITE" id="PS51192">
    <property type="entry name" value="HELICASE_ATP_BIND_1"/>
    <property type="match status" value="1"/>
</dbReference>
<dbReference type="CDD" id="cd18034">
    <property type="entry name" value="DEXHc_dicer"/>
    <property type="match status" value="1"/>
</dbReference>
<keyword evidence="5" id="KW-0067">ATP-binding</keyword>
<evidence type="ECO:0000313" key="13">
    <source>
        <dbReference type="Proteomes" id="UP000053424"/>
    </source>
</evidence>
<dbReference type="GO" id="GO:0005524">
    <property type="term" value="F:ATP binding"/>
    <property type="evidence" value="ECO:0007669"/>
    <property type="project" value="UniProtKB-KW"/>
</dbReference>
<dbReference type="EMBL" id="KN831771">
    <property type="protein sequence ID" value="KIM46500.1"/>
    <property type="molecule type" value="Genomic_DNA"/>
</dbReference>
<sequence length="1521" mass="172747">MNQVSTSATPPGMPLTRGYQQEMLDDCLRRNVIIALDTGSGKTHIAVLRLRYEMDREPRKISWFFAPTVALCEQQKSVLKAHLPVSVGLISGSNEPNQWKNATLWADVLRTHRVMVSTPQVFLDALRHGYISLGKDISLIVFDEAHHAVDNHPYNRIMMEFYFDLPVRTTSNTSEGVRPMVLGLTASPIYGGDVVKAFQNIESNLDCTIRAPVQHRSELARYVHRPRFKHVMYQPSDRNTSFSTNLASLTSIISTIDIENDPYVISLRSQLATLGKGSFEYNRIDQKLSKVVNKEDSFTHKGLRDFERAAEDICQDIGAWAADWFVWKVVERAKDAANPFNNMMVTWKRTEKAYLLSILHRVVAVPASYYPDDIADDLSDKVEVLIDCLLMEKGEAESLDESYSVIIFVQRRDTVLALAEVLNHHPLTKDVFRIGVLLGTSESSHRHSMMDITRVMLRDPQDETIADFKTGDKNLIVSTSVAEEGIDIQACGSVIRWDPPMNMASWVQSRGRARKERSSFTVMIEKGSAHQTSVAKWESLEQQMIALYNNPSRQPAPEEMELDDDEMEDNDMEFQVESTGALLTLHSAVSHLMHFCAVIPNNTHVVNQPYYAVDPPEFPEGWHAFAGGRMQPKLPYTGPYGSRVTLPRSLPLPERHFSVDCVYKNIISAHRHSAFKAYKALYDAGLLNENLLPITSVMEPELEEEVKAMLADVEKRQGLAKVSMSINPWLPTDSDLEEFADTWHQSKLHIGDLPPLFLFTRSEFVKLDDVDGPLLYLSGTPPIRTSIEYVGRTTLPDSDLRRARDYTRCIFWSLNNTRMEWSNVDFSYLILPVENVDQEWDARRLWLSNISNANPIDYPYPLMVRANELGAQFGYPSDLTLIQRQLGAGRPFKFVRWQYEAISEEQEEAIRERYKHVTVLEITYPLLVVEKFPPRSNFLIPIPPPKEGVAANEPPATIHFIPRLSGVVLLSPVETEYAFLLPSVLRFLSMSITANSLRNNVFIESPISVIPLSLLVTAITAPSSGERHNYQRMETLGDTVLKFMAGIQLLAEYPLWHEGYLSRKKDHAVSNVRLAKEDIKRGLYRWIIRESFAADNMLGKKWKPNYFTVQEEPNSPVGSDPPQHPELNERPKDATLPKKKKKQELSTKVLADVVESIIGAAYLHGGFSLGYECTKYFDLGLKWEPVSARVDQVLSRVEQLTEQEIENFPPQLFDVEKMLGYTFRQKLLLVEALTHASYQSDSRTPSYERMEFLGDSVLDMVVTDYLYRAPGKNYSPGHMHLRKSAVVNGHILAYICLKTELHVEAVMPRPNGNGQIEVTSDAQDIFMWKCLLHSSHKVLEDQQNTFARFRKRRDEIEDSLMNGTIFPWAALTRLQAPKFFSDMVESVIGAVFLDCGGSVPVVRDILVRLGIMPLLEHIVLDNVDVLHPVSRLSMWAQKHGKEIQYDSSRVEGRASCTILVDGKEEVTVTDEWRGKPSLEEVKFAAAEMAIKQFKLRNDGVSYDVLKKKKGPKPKKKKKKDS</sequence>
<dbReference type="GO" id="GO:0005634">
    <property type="term" value="C:nucleus"/>
    <property type="evidence" value="ECO:0007669"/>
    <property type="project" value="TreeGrafter"/>
</dbReference>
<evidence type="ECO:0000259" key="11">
    <source>
        <dbReference type="PROSITE" id="PS51327"/>
    </source>
</evidence>
<reference evidence="12 13" key="1">
    <citation type="submission" date="2014-04" db="EMBL/GenBank/DDBJ databases">
        <authorList>
            <consortium name="DOE Joint Genome Institute"/>
            <person name="Kuo A."/>
            <person name="Gay G."/>
            <person name="Dore J."/>
            <person name="Kohler A."/>
            <person name="Nagy L.G."/>
            <person name="Floudas D."/>
            <person name="Copeland A."/>
            <person name="Barry K.W."/>
            <person name="Cichocki N."/>
            <person name="Veneault-Fourrey C."/>
            <person name="LaButti K."/>
            <person name="Lindquist E.A."/>
            <person name="Lipzen A."/>
            <person name="Lundell T."/>
            <person name="Morin E."/>
            <person name="Murat C."/>
            <person name="Sun H."/>
            <person name="Tunlid A."/>
            <person name="Henrissat B."/>
            <person name="Grigoriev I.V."/>
            <person name="Hibbett D.S."/>
            <person name="Martin F."/>
            <person name="Nordberg H.P."/>
            <person name="Cantor M.N."/>
            <person name="Hua S.X."/>
        </authorList>
    </citation>
    <scope>NUCLEOTIDE SEQUENCE [LARGE SCALE GENOMIC DNA]</scope>
    <source>
        <strain evidence="13">h7</strain>
    </source>
</reference>
<dbReference type="Proteomes" id="UP000053424">
    <property type="component" value="Unassembled WGS sequence"/>
</dbReference>
<gene>
    <name evidence="12" type="ORF">M413DRAFT_24217</name>
</gene>
<dbReference type="GO" id="GO:0005737">
    <property type="term" value="C:cytoplasm"/>
    <property type="evidence" value="ECO:0007669"/>
    <property type="project" value="TreeGrafter"/>
</dbReference>
<dbReference type="HOGENOM" id="CLU_000907_4_6_1"/>
<dbReference type="InterPro" id="IPR000999">
    <property type="entry name" value="RNase_III_dom"/>
</dbReference>
<evidence type="ECO:0008006" key="14">
    <source>
        <dbReference type="Google" id="ProtNLM"/>
    </source>
</evidence>
<dbReference type="PROSITE" id="PS50142">
    <property type="entry name" value="RNASE_3_2"/>
    <property type="match status" value="2"/>
</dbReference>
<feature type="domain" description="RNase III" evidence="8">
    <location>
        <begin position="994"/>
        <end position="1166"/>
    </location>
</feature>
<keyword evidence="13" id="KW-1185">Reference proteome</keyword>
<keyword evidence="1" id="KW-0677">Repeat</keyword>
<keyword evidence="2" id="KW-0547">Nucleotide-binding</keyword>
<dbReference type="SMART" id="SM00535">
    <property type="entry name" value="RIBOc"/>
    <property type="match status" value="2"/>
</dbReference>
<feature type="region of interest" description="Disordered" evidence="7">
    <location>
        <begin position="1109"/>
        <end position="1141"/>
    </location>
</feature>
<evidence type="ECO:0000256" key="7">
    <source>
        <dbReference type="SAM" id="MobiDB-lite"/>
    </source>
</evidence>
<dbReference type="STRING" id="686832.A0A0C3CCI3"/>
<evidence type="ECO:0000259" key="10">
    <source>
        <dbReference type="PROSITE" id="PS51194"/>
    </source>
</evidence>
<dbReference type="Pfam" id="PF00636">
    <property type="entry name" value="Ribonuclease_3"/>
    <property type="match status" value="2"/>
</dbReference>
<dbReference type="GO" id="GO:0030422">
    <property type="term" value="P:siRNA processing"/>
    <property type="evidence" value="ECO:0007669"/>
    <property type="project" value="TreeGrafter"/>
</dbReference>
<comment type="similarity">
    <text evidence="6">Belongs to the helicase family. Dicer subfamily.</text>
</comment>
<dbReference type="GO" id="GO:0003723">
    <property type="term" value="F:RNA binding"/>
    <property type="evidence" value="ECO:0007669"/>
    <property type="project" value="UniProtKB-UniRule"/>
</dbReference>
<evidence type="ECO:0000256" key="6">
    <source>
        <dbReference type="PROSITE-ProRule" id="PRU00657"/>
    </source>
</evidence>
<organism evidence="12 13">
    <name type="scientific">Hebeloma cylindrosporum</name>
    <dbReference type="NCBI Taxonomy" id="76867"/>
    <lineage>
        <taxon>Eukaryota</taxon>
        <taxon>Fungi</taxon>
        <taxon>Dikarya</taxon>
        <taxon>Basidiomycota</taxon>
        <taxon>Agaricomycotina</taxon>
        <taxon>Agaricomycetes</taxon>
        <taxon>Agaricomycetidae</taxon>
        <taxon>Agaricales</taxon>
        <taxon>Agaricineae</taxon>
        <taxon>Hymenogastraceae</taxon>
        <taxon>Hebeloma</taxon>
    </lineage>
</organism>
<evidence type="ECO:0000256" key="4">
    <source>
        <dbReference type="ARBA" id="ARBA00022806"/>
    </source>
</evidence>
<feature type="domain" description="Helicase ATP-binding" evidence="9">
    <location>
        <begin position="23"/>
        <end position="206"/>
    </location>
</feature>
<dbReference type="PANTHER" id="PTHR14950:SF37">
    <property type="entry name" value="ENDORIBONUCLEASE DICER"/>
    <property type="match status" value="1"/>
</dbReference>
<dbReference type="GO" id="GO:0004525">
    <property type="term" value="F:ribonuclease III activity"/>
    <property type="evidence" value="ECO:0007669"/>
    <property type="project" value="InterPro"/>
</dbReference>
<dbReference type="Pfam" id="PF00270">
    <property type="entry name" value="DEAD"/>
    <property type="match status" value="1"/>
</dbReference>
<feature type="compositionally biased region" description="Basic and acidic residues" evidence="7">
    <location>
        <begin position="1126"/>
        <end position="1136"/>
    </location>
</feature>
<dbReference type="PROSITE" id="PS51194">
    <property type="entry name" value="HELICASE_CTER"/>
    <property type="match status" value="1"/>
</dbReference>
<dbReference type="OrthoDB" id="416741at2759"/>
<dbReference type="Pfam" id="PF00271">
    <property type="entry name" value="Helicase_C"/>
    <property type="match status" value="1"/>
</dbReference>
<evidence type="ECO:0000256" key="1">
    <source>
        <dbReference type="ARBA" id="ARBA00022737"/>
    </source>
</evidence>
<dbReference type="InterPro" id="IPR005034">
    <property type="entry name" value="Dicer_dimerisation"/>
</dbReference>
<dbReference type="SMART" id="SM00487">
    <property type="entry name" value="DEXDc"/>
    <property type="match status" value="1"/>
</dbReference>
<keyword evidence="4" id="KW-0347">Helicase</keyword>
<evidence type="ECO:0000259" key="9">
    <source>
        <dbReference type="PROSITE" id="PS51192"/>
    </source>
</evidence>
<dbReference type="SUPFAM" id="SSF52540">
    <property type="entry name" value="P-loop containing nucleoside triphosphate hydrolases"/>
    <property type="match status" value="1"/>
</dbReference>
<dbReference type="Pfam" id="PF03368">
    <property type="entry name" value="Dicer_dimer"/>
    <property type="match status" value="1"/>
</dbReference>
<dbReference type="InterPro" id="IPR027417">
    <property type="entry name" value="P-loop_NTPase"/>
</dbReference>
<dbReference type="GO" id="GO:0004386">
    <property type="term" value="F:helicase activity"/>
    <property type="evidence" value="ECO:0007669"/>
    <property type="project" value="UniProtKB-KW"/>
</dbReference>
<evidence type="ECO:0000259" key="8">
    <source>
        <dbReference type="PROSITE" id="PS50142"/>
    </source>
</evidence>
<dbReference type="SUPFAM" id="SSF54768">
    <property type="entry name" value="dsRNA-binding domain-like"/>
    <property type="match status" value="1"/>
</dbReference>
<accession>A0A0C3CCI3</accession>
<name>A0A0C3CCI3_HEBCY</name>
<feature type="domain" description="Dicer dsRNA-binding fold" evidence="11">
    <location>
        <begin position="588"/>
        <end position="701"/>
    </location>
</feature>
<dbReference type="Gene3D" id="3.40.50.300">
    <property type="entry name" value="P-loop containing nucleotide triphosphate hydrolases"/>
    <property type="match status" value="2"/>
</dbReference>
<protein>
    <recommendedName>
        <fullName evidence="14">P-loop containing nucleoside triphosphate hydrolase protein</fullName>
    </recommendedName>
</protein>
<dbReference type="InterPro" id="IPR038248">
    <property type="entry name" value="Dicer_dimer_sf"/>
</dbReference>
<reference evidence="13" key="2">
    <citation type="submission" date="2015-01" db="EMBL/GenBank/DDBJ databases">
        <title>Evolutionary Origins and Diversification of the Mycorrhizal Mutualists.</title>
        <authorList>
            <consortium name="DOE Joint Genome Institute"/>
            <consortium name="Mycorrhizal Genomics Consortium"/>
            <person name="Kohler A."/>
            <person name="Kuo A."/>
            <person name="Nagy L.G."/>
            <person name="Floudas D."/>
            <person name="Copeland A."/>
            <person name="Barry K.W."/>
            <person name="Cichocki N."/>
            <person name="Veneault-Fourrey C."/>
            <person name="LaButti K."/>
            <person name="Lindquist E.A."/>
            <person name="Lipzen A."/>
            <person name="Lundell T."/>
            <person name="Morin E."/>
            <person name="Murat C."/>
            <person name="Riley R."/>
            <person name="Ohm R."/>
            <person name="Sun H."/>
            <person name="Tunlid A."/>
            <person name="Henrissat B."/>
            <person name="Grigoriev I.V."/>
            <person name="Hibbett D.S."/>
            <person name="Martin F."/>
        </authorList>
    </citation>
    <scope>NUCLEOTIDE SEQUENCE [LARGE SCALE GENOMIC DNA]</scope>
    <source>
        <strain evidence="13">h7</strain>
    </source>
</reference>
<dbReference type="Gene3D" id="3.30.160.380">
    <property type="entry name" value="Dicer dimerisation domain"/>
    <property type="match status" value="1"/>
</dbReference>
<dbReference type="PROSITE" id="PS00517">
    <property type="entry name" value="RNASE_3_1"/>
    <property type="match status" value="1"/>
</dbReference>
<dbReference type="InterPro" id="IPR014001">
    <property type="entry name" value="Helicase_ATP-bd"/>
</dbReference>
<dbReference type="SUPFAM" id="SSF69065">
    <property type="entry name" value="RNase III domain-like"/>
    <property type="match status" value="2"/>
</dbReference>